<dbReference type="InterPro" id="IPR044068">
    <property type="entry name" value="CB"/>
</dbReference>
<dbReference type="Proteomes" id="UP000245866">
    <property type="component" value="Unassembled WGS sequence"/>
</dbReference>
<keyword evidence="2" id="KW-0229">DNA integration</keyword>
<dbReference type="InterPro" id="IPR002104">
    <property type="entry name" value="Integrase_catalytic"/>
</dbReference>
<dbReference type="Pfam" id="PF14659">
    <property type="entry name" value="Phage_int_SAM_3"/>
    <property type="match status" value="1"/>
</dbReference>
<dbReference type="PROSITE" id="PS51900">
    <property type="entry name" value="CB"/>
    <property type="match status" value="1"/>
</dbReference>
<keyword evidence="4" id="KW-0233">DNA recombination</keyword>
<evidence type="ECO:0000256" key="4">
    <source>
        <dbReference type="ARBA" id="ARBA00023172"/>
    </source>
</evidence>
<dbReference type="AlphaFoldDB" id="A0A317GHD2"/>
<dbReference type="SUPFAM" id="SSF56349">
    <property type="entry name" value="DNA breaking-rejoining enzymes"/>
    <property type="match status" value="1"/>
</dbReference>
<dbReference type="GO" id="GO:0006310">
    <property type="term" value="P:DNA recombination"/>
    <property type="evidence" value="ECO:0007669"/>
    <property type="project" value="UniProtKB-KW"/>
</dbReference>
<dbReference type="InterPro" id="IPR010998">
    <property type="entry name" value="Integrase_recombinase_N"/>
</dbReference>
<dbReference type="EMBL" id="QGHS01000154">
    <property type="protein sequence ID" value="PWT45669.1"/>
    <property type="molecule type" value="Genomic_DNA"/>
</dbReference>
<dbReference type="InterPro" id="IPR004107">
    <property type="entry name" value="Integrase_SAM-like_N"/>
</dbReference>
<feature type="domain" description="Core-binding (CB)" evidence="7">
    <location>
        <begin position="59"/>
        <end position="140"/>
    </location>
</feature>
<reference evidence="8 9" key="1">
    <citation type="journal article" date="2018" name="Front. Microbiol.">
        <title>Comparative Genomics of the Herbivore Gut Symbiont Lactobacillus reuteri Reveals Genetic Diversity and Lifestyle Adaptation.</title>
        <authorList>
            <person name="Zhao J."/>
        </authorList>
    </citation>
    <scope>NUCLEOTIDE SEQUENCE [LARGE SCALE GENOMIC DNA]</scope>
    <source>
        <strain evidence="8 9">LR12</strain>
    </source>
</reference>
<comment type="caution">
    <text evidence="8">The sequence shown here is derived from an EMBL/GenBank/DDBJ whole genome shotgun (WGS) entry which is preliminary data.</text>
</comment>
<dbReference type="InterPro" id="IPR050090">
    <property type="entry name" value="Tyrosine_recombinase_XerCD"/>
</dbReference>
<dbReference type="Pfam" id="PF00589">
    <property type="entry name" value="Phage_integrase"/>
    <property type="match status" value="1"/>
</dbReference>
<dbReference type="RefSeq" id="WP_134907949.1">
    <property type="nucleotide sequence ID" value="NZ_JAJAOX010000062.1"/>
</dbReference>
<evidence type="ECO:0000256" key="1">
    <source>
        <dbReference type="ARBA" id="ARBA00008857"/>
    </source>
</evidence>
<gene>
    <name evidence="8" type="ORF">DKZ23_09205</name>
</gene>
<accession>A0A317GHD2</accession>
<dbReference type="Pfam" id="PF14657">
    <property type="entry name" value="Arm-DNA-bind_4"/>
    <property type="match status" value="1"/>
</dbReference>
<dbReference type="PANTHER" id="PTHR30349">
    <property type="entry name" value="PHAGE INTEGRASE-RELATED"/>
    <property type="match status" value="1"/>
</dbReference>
<dbReference type="CDD" id="cd01189">
    <property type="entry name" value="INT_ICEBs1_C_like"/>
    <property type="match status" value="1"/>
</dbReference>
<evidence type="ECO:0000256" key="2">
    <source>
        <dbReference type="ARBA" id="ARBA00022908"/>
    </source>
</evidence>
<dbReference type="Gene3D" id="1.10.443.10">
    <property type="entry name" value="Intergrase catalytic core"/>
    <property type="match status" value="1"/>
</dbReference>
<evidence type="ECO:0000256" key="5">
    <source>
        <dbReference type="PROSITE-ProRule" id="PRU01248"/>
    </source>
</evidence>
<evidence type="ECO:0000259" key="6">
    <source>
        <dbReference type="PROSITE" id="PS51898"/>
    </source>
</evidence>
<proteinExistence type="inferred from homology"/>
<sequence length="364" mass="42529">MANFMKRGKKWQARITWRDENGKLHQKSKSGFDTKQQAKQYAVKLESQKNDGMEILQDPTFYDYYKSWFETYKENSVSDNTKRHYNVVGNLIQKFFQKEKLKKIKRQRYQQFINWYGENHAPESVKKVRTITRACVKSAILDGIIVKDFTQNVEMVANKDNEMKVEYLNLDELAKLTNAVLDGRKSIYTSRYMILTAIYTGARLSELQALTWKDIDPLHRTISINKAWDNLHGGGFTTTKNESSVRTIRVNQELLDIINELRQNDSTMVFMTHRGEIPTSNAVNKTLRKIMKDNGIEKKDFHFHSLRHSHVAYLLSEGVELYAISKRLGHSNMMITGKIYAYLIDEYRAKMDDKIEEKLGKIKG</sequence>
<dbReference type="PANTHER" id="PTHR30349:SF64">
    <property type="entry name" value="PROPHAGE INTEGRASE INTD-RELATED"/>
    <property type="match status" value="1"/>
</dbReference>
<name>A0A317GHD2_LIMRT</name>
<protein>
    <submittedName>
        <fullName evidence="8">Site-specific integrase</fullName>
    </submittedName>
</protein>
<dbReference type="Gene3D" id="1.10.150.130">
    <property type="match status" value="1"/>
</dbReference>
<evidence type="ECO:0000313" key="8">
    <source>
        <dbReference type="EMBL" id="PWT45669.1"/>
    </source>
</evidence>
<feature type="domain" description="Tyr recombinase" evidence="6">
    <location>
        <begin position="163"/>
        <end position="353"/>
    </location>
</feature>
<evidence type="ECO:0000259" key="7">
    <source>
        <dbReference type="PROSITE" id="PS51900"/>
    </source>
</evidence>
<dbReference type="PROSITE" id="PS51898">
    <property type="entry name" value="TYR_RECOMBINASE"/>
    <property type="match status" value="1"/>
</dbReference>
<evidence type="ECO:0000313" key="9">
    <source>
        <dbReference type="Proteomes" id="UP000245866"/>
    </source>
</evidence>
<organism evidence="8 9">
    <name type="scientific">Limosilactobacillus reuteri</name>
    <name type="common">Lactobacillus reuteri</name>
    <dbReference type="NCBI Taxonomy" id="1598"/>
    <lineage>
        <taxon>Bacteria</taxon>
        <taxon>Bacillati</taxon>
        <taxon>Bacillota</taxon>
        <taxon>Bacilli</taxon>
        <taxon>Lactobacillales</taxon>
        <taxon>Lactobacillaceae</taxon>
        <taxon>Limosilactobacillus</taxon>
    </lineage>
</organism>
<evidence type="ECO:0000256" key="3">
    <source>
        <dbReference type="ARBA" id="ARBA00023125"/>
    </source>
</evidence>
<dbReference type="InterPro" id="IPR028259">
    <property type="entry name" value="AP2-like_int_N"/>
</dbReference>
<dbReference type="InterPro" id="IPR013762">
    <property type="entry name" value="Integrase-like_cat_sf"/>
</dbReference>
<comment type="similarity">
    <text evidence="1">Belongs to the 'phage' integrase family.</text>
</comment>
<keyword evidence="3 5" id="KW-0238">DNA-binding</keyword>
<dbReference type="GO" id="GO:0003677">
    <property type="term" value="F:DNA binding"/>
    <property type="evidence" value="ECO:0007669"/>
    <property type="project" value="UniProtKB-UniRule"/>
</dbReference>
<dbReference type="GO" id="GO:0015074">
    <property type="term" value="P:DNA integration"/>
    <property type="evidence" value="ECO:0007669"/>
    <property type="project" value="UniProtKB-KW"/>
</dbReference>
<dbReference type="InterPro" id="IPR011010">
    <property type="entry name" value="DNA_brk_join_enz"/>
</dbReference>